<dbReference type="CDD" id="cd00077">
    <property type="entry name" value="HDc"/>
    <property type="match status" value="1"/>
</dbReference>
<dbReference type="InterPro" id="IPR006674">
    <property type="entry name" value="HD_domain"/>
</dbReference>
<keyword evidence="5" id="KW-0175">Coiled coil</keyword>
<sequence length="718" mass="82842">MIEKVINRVKEYDKSENDINLIFKAYDYALKAHEGQYRNSGEPYIVHPVEVAMILTNLELDVSTIASGLLHDVIEDTSITYDDIKNEFGQEIADLVDGVTKLGMIEYKSKVEQQAENMRKMLIAMAKDIRVIMIKLADRLHNMRTLKYLSEEKQKEKAQETLEIYAPIAHRLGMSMIKWELEDLSLRYLHPDDYYSLVEKVAKKRKEREESIKELIDKLKEKLNEIGIKAEVDGRPKHFYSIYKKMKQQNKTFEQIYDLMAVRVIVNTVKDCYGTLGAVHTLWKPMPGRFKDYIAMPKPNMYQSLHTTVIGPKGEPFEIQIRTWDMHRTAEYGIAAHWKYKEGKSYEDEFDAKLSWLRQLLEWQRELKDAKEFMETLKIDLFTDEVYVFTPKGDVISLPAGSTPIDFAYSIHTEIGHRLNGAKVNGKIVPIDYELKNGDIVEILTTTNSDRGPSRDWLQIVKSSQAKNKIRQWFKKEKREENIERGEEIFYRELKRHGIQQSQLKGDIMESVLRKLNMHSEEDLFAAIGFGGLALNQIIPRIKEELKQIESEDKKQNTPIAEIKKKPKIGGMGVIVKGEDNVMVRFSKCCSPVPGDEIVGYVTKGRGVSIHRKDCPNIKDYVYDKNRIVEVEWDQGKNIAYQADIQIMANDRYGLLTDVTSILADIKISVRAVNARTTKDNVAIINLTLEITSRDQLEKIMNKLKALDGVTDVYRISA</sequence>
<dbReference type="eggNOG" id="COG0317">
    <property type="taxonomic scope" value="Bacteria"/>
</dbReference>
<dbReference type="PROSITE" id="PS51831">
    <property type="entry name" value="HD"/>
    <property type="match status" value="1"/>
</dbReference>
<feature type="domain" description="TGS" evidence="8">
    <location>
        <begin position="384"/>
        <end position="445"/>
    </location>
</feature>
<dbReference type="STRING" id="580327.Tthe_1550"/>
<comment type="catalytic activity">
    <reaction evidence="3">
        <text>GTP + ATP = guanosine 3'-diphosphate 5'-triphosphate + AMP</text>
        <dbReference type="Rhea" id="RHEA:22088"/>
        <dbReference type="ChEBI" id="CHEBI:30616"/>
        <dbReference type="ChEBI" id="CHEBI:37565"/>
        <dbReference type="ChEBI" id="CHEBI:142410"/>
        <dbReference type="ChEBI" id="CHEBI:456215"/>
        <dbReference type="EC" id="2.7.6.5"/>
    </reaction>
</comment>
<comment type="function">
    <text evidence="4">In eubacteria ppGpp (guanosine 3'-diphosphate 5'-diphosphate) is a mediator of the stringent response that coordinates a variety of cellular activities in response to changes in nutritional abundance.</text>
</comment>
<dbReference type="CDD" id="cd01668">
    <property type="entry name" value="TGS_RSH"/>
    <property type="match status" value="1"/>
</dbReference>
<feature type="domain" description="ACT" evidence="6">
    <location>
        <begin position="644"/>
        <end position="718"/>
    </location>
</feature>
<dbReference type="SUPFAM" id="SSF109604">
    <property type="entry name" value="HD-domain/PDEase-like"/>
    <property type="match status" value="1"/>
</dbReference>
<dbReference type="AlphaFoldDB" id="D9TNU1"/>
<evidence type="ECO:0000313" key="10">
    <source>
        <dbReference type="Proteomes" id="UP000001626"/>
    </source>
</evidence>
<dbReference type="HOGENOM" id="CLU_012300_3_0_9"/>
<dbReference type="Proteomes" id="UP000001626">
    <property type="component" value="Chromosome"/>
</dbReference>
<dbReference type="PROSITE" id="PS51671">
    <property type="entry name" value="ACT"/>
    <property type="match status" value="1"/>
</dbReference>
<dbReference type="KEGG" id="ttm:Tthe_1550"/>
<dbReference type="UniPathway" id="UPA00908">
    <property type="reaction ID" value="UER00884"/>
</dbReference>
<dbReference type="PANTHER" id="PTHR21262">
    <property type="entry name" value="GUANOSINE-3',5'-BIS DIPHOSPHATE 3'-PYROPHOSPHOHYDROLASE"/>
    <property type="match status" value="1"/>
</dbReference>
<dbReference type="GeneID" id="93864389"/>
<gene>
    <name evidence="9" type="ordered locus">Tthe_1550</name>
</gene>
<dbReference type="InterPro" id="IPR004095">
    <property type="entry name" value="TGS"/>
</dbReference>
<evidence type="ECO:0000259" key="6">
    <source>
        <dbReference type="PROSITE" id="PS51671"/>
    </source>
</evidence>
<dbReference type="SUPFAM" id="SSF55021">
    <property type="entry name" value="ACT-like"/>
    <property type="match status" value="1"/>
</dbReference>
<dbReference type="GO" id="GO:0015970">
    <property type="term" value="P:guanosine tetraphosphate biosynthetic process"/>
    <property type="evidence" value="ECO:0007669"/>
    <property type="project" value="UniProtKB-UniPathway"/>
</dbReference>
<dbReference type="SUPFAM" id="SSF81301">
    <property type="entry name" value="Nucleotidyltransferase"/>
    <property type="match status" value="1"/>
</dbReference>
<dbReference type="Pfam" id="PF19296">
    <property type="entry name" value="RelA_AH_RIS"/>
    <property type="match status" value="1"/>
</dbReference>
<dbReference type="EC" id="2.7.6.5" evidence="2"/>
<dbReference type="InterPro" id="IPR003607">
    <property type="entry name" value="HD/PDEase_dom"/>
</dbReference>
<dbReference type="Gene3D" id="3.30.70.260">
    <property type="match status" value="1"/>
</dbReference>
<dbReference type="OrthoDB" id="9805041at2"/>
<protein>
    <recommendedName>
        <fullName evidence="2">GTP diphosphokinase</fullName>
        <ecNumber evidence="2">2.7.6.5</ecNumber>
    </recommendedName>
</protein>
<evidence type="ECO:0000256" key="3">
    <source>
        <dbReference type="ARBA" id="ARBA00048244"/>
    </source>
</evidence>
<dbReference type="GO" id="GO:0008728">
    <property type="term" value="F:GTP diphosphokinase activity"/>
    <property type="evidence" value="ECO:0007669"/>
    <property type="project" value="UniProtKB-EC"/>
</dbReference>
<dbReference type="Gene3D" id="3.30.460.10">
    <property type="entry name" value="Beta Polymerase, domain 2"/>
    <property type="match status" value="1"/>
</dbReference>
<evidence type="ECO:0000256" key="1">
    <source>
        <dbReference type="ARBA" id="ARBA00004976"/>
    </source>
</evidence>
<dbReference type="GO" id="GO:0005886">
    <property type="term" value="C:plasma membrane"/>
    <property type="evidence" value="ECO:0007669"/>
    <property type="project" value="TreeGrafter"/>
</dbReference>
<dbReference type="InterPro" id="IPR045600">
    <property type="entry name" value="RelA/SpoT_AH_RIS"/>
</dbReference>
<evidence type="ECO:0000256" key="2">
    <source>
        <dbReference type="ARBA" id="ARBA00013251"/>
    </source>
</evidence>
<dbReference type="NCBIfam" id="TIGR00691">
    <property type="entry name" value="spoT_relA"/>
    <property type="match status" value="1"/>
</dbReference>
<dbReference type="CDD" id="cd04876">
    <property type="entry name" value="ACT_RelA-SpoT"/>
    <property type="match status" value="1"/>
</dbReference>
<dbReference type="SMART" id="SM00954">
    <property type="entry name" value="RelA_SpoT"/>
    <property type="match status" value="1"/>
</dbReference>
<keyword evidence="10" id="KW-1185">Reference proteome</keyword>
<dbReference type="InterPro" id="IPR004811">
    <property type="entry name" value="RelA/Spo_fam"/>
</dbReference>
<proteinExistence type="inferred from homology"/>
<name>D9TNU1_THETC</name>
<dbReference type="InterPro" id="IPR045865">
    <property type="entry name" value="ACT-like_dom_sf"/>
</dbReference>
<dbReference type="FunFam" id="1.10.3210.10:FF:000001">
    <property type="entry name" value="GTP pyrophosphokinase RelA"/>
    <property type="match status" value="1"/>
</dbReference>
<evidence type="ECO:0000256" key="4">
    <source>
        <dbReference type="RuleBase" id="RU003847"/>
    </source>
</evidence>
<dbReference type="InterPro" id="IPR002912">
    <property type="entry name" value="ACT_dom"/>
</dbReference>
<evidence type="ECO:0000259" key="7">
    <source>
        <dbReference type="PROSITE" id="PS51831"/>
    </source>
</evidence>
<dbReference type="InterPro" id="IPR012676">
    <property type="entry name" value="TGS-like"/>
</dbReference>
<dbReference type="RefSeq" id="WP_013298027.1">
    <property type="nucleotide sequence ID" value="NC_014410.1"/>
</dbReference>
<dbReference type="SMART" id="SM00471">
    <property type="entry name" value="HDc"/>
    <property type="match status" value="1"/>
</dbReference>
<feature type="domain" description="HD" evidence="7">
    <location>
        <begin position="44"/>
        <end position="143"/>
    </location>
</feature>
<organism evidence="9 10">
    <name type="scientific">Thermoanaerobacterium thermosaccharolyticum (strain ATCC 7956 / DSM 571 / NCIMB 9385 / NCA 3814 / NCTC 13789 / WDCM 00135 / 2032)</name>
    <name type="common">Clostridium thermosaccharolyticum</name>
    <dbReference type="NCBI Taxonomy" id="580327"/>
    <lineage>
        <taxon>Bacteria</taxon>
        <taxon>Bacillati</taxon>
        <taxon>Bacillota</taxon>
        <taxon>Clostridia</taxon>
        <taxon>Thermoanaerobacterales</taxon>
        <taxon>Thermoanaerobacteraceae</taxon>
        <taxon>Thermoanaerobacterium</taxon>
    </lineage>
</organism>
<dbReference type="PANTHER" id="PTHR21262:SF31">
    <property type="entry name" value="GTP PYROPHOSPHOKINASE"/>
    <property type="match status" value="1"/>
</dbReference>
<reference evidence="9 10" key="1">
    <citation type="submission" date="2010-08" db="EMBL/GenBank/DDBJ databases">
        <title>Complete sequence of Thermoanaerobacterium thermosaccharolyticum DSM 571.</title>
        <authorList>
            <consortium name="US DOE Joint Genome Institute"/>
            <person name="Lucas S."/>
            <person name="Copeland A."/>
            <person name="Lapidus A."/>
            <person name="Cheng J.-F."/>
            <person name="Bruce D."/>
            <person name="Goodwin L."/>
            <person name="Pitluck S."/>
            <person name="Teshima H."/>
            <person name="Detter J.C."/>
            <person name="Han C."/>
            <person name="Tapia R."/>
            <person name="Land M."/>
            <person name="Hauser L."/>
            <person name="Chang Y.-J."/>
            <person name="Jeffries C."/>
            <person name="Kyrpides N."/>
            <person name="Ivanova N."/>
            <person name="Mikhailova N."/>
            <person name="Hemme C.L."/>
            <person name="Woyke T."/>
        </authorList>
    </citation>
    <scope>NUCLEOTIDE SEQUENCE [LARGE SCALE GENOMIC DNA]</scope>
    <source>
        <strain evidence="10">ATCC 7956 / DSM 571 / NCIMB 9385 / NCA 3814 / NCTC 13789 / WDCM 00135 / 2032</strain>
    </source>
</reference>
<dbReference type="FunFam" id="3.10.20.30:FF:000002">
    <property type="entry name" value="GTP pyrophosphokinase (RelA/SpoT)"/>
    <property type="match status" value="1"/>
</dbReference>
<dbReference type="Pfam" id="PF13291">
    <property type="entry name" value="ACT_4"/>
    <property type="match status" value="1"/>
</dbReference>
<dbReference type="Pfam" id="PF04607">
    <property type="entry name" value="RelA_SpoT"/>
    <property type="match status" value="1"/>
</dbReference>
<dbReference type="SUPFAM" id="SSF81271">
    <property type="entry name" value="TGS-like"/>
    <property type="match status" value="1"/>
</dbReference>
<dbReference type="Gene3D" id="1.10.3210.10">
    <property type="entry name" value="Hypothetical protein af1432"/>
    <property type="match status" value="1"/>
</dbReference>
<dbReference type="InterPro" id="IPR012675">
    <property type="entry name" value="Beta-grasp_dom_sf"/>
</dbReference>
<feature type="coiled-coil region" evidence="5">
    <location>
        <begin position="198"/>
        <end position="225"/>
    </location>
</feature>
<dbReference type="PROSITE" id="PS51880">
    <property type="entry name" value="TGS"/>
    <property type="match status" value="1"/>
</dbReference>
<dbReference type="CDD" id="cd05399">
    <property type="entry name" value="NT_Rel-Spo_like"/>
    <property type="match status" value="1"/>
</dbReference>
<evidence type="ECO:0000259" key="8">
    <source>
        <dbReference type="PROSITE" id="PS51880"/>
    </source>
</evidence>
<evidence type="ECO:0000313" key="9">
    <source>
        <dbReference type="EMBL" id="ADL69060.1"/>
    </source>
</evidence>
<dbReference type="InterPro" id="IPR043519">
    <property type="entry name" value="NT_sf"/>
</dbReference>
<dbReference type="EMBL" id="CP002171">
    <property type="protein sequence ID" value="ADL69060.1"/>
    <property type="molecule type" value="Genomic_DNA"/>
</dbReference>
<dbReference type="Pfam" id="PF02824">
    <property type="entry name" value="TGS"/>
    <property type="match status" value="1"/>
</dbReference>
<dbReference type="FunFam" id="3.30.460.10:FF:000001">
    <property type="entry name" value="GTP pyrophosphokinase RelA"/>
    <property type="match status" value="1"/>
</dbReference>
<accession>D9TNU1</accession>
<dbReference type="InterPro" id="IPR007685">
    <property type="entry name" value="RelA_SpoT"/>
</dbReference>
<comment type="similarity">
    <text evidence="4">Belongs to the relA/spoT family.</text>
</comment>
<dbReference type="Pfam" id="PF13328">
    <property type="entry name" value="HD_4"/>
    <property type="match status" value="1"/>
</dbReference>
<keyword evidence="9" id="KW-0808">Transferase</keyword>
<comment type="pathway">
    <text evidence="1">Purine metabolism; ppGpp biosynthesis; ppGpp from GTP: step 1/2.</text>
</comment>
<evidence type="ECO:0000256" key="5">
    <source>
        <dbReference type="SAM" id="Coils"/>
    </source>
</evidence>
<dbReference type="Gene3D" id="3.10.20.30">
    <property type="match status" value="1"/>
</dbReference>
<dbReference type="InterPro" id="IPR033655">
    <property type="entry name" value="TGS_RelA/SpoT"/>
</dbReference>